<dbReference type="EnsemblPlants" id="AVESA.00010b.r2.5AG0850500.1">
    <property type="protein sequence ID" value="AVESA.00010b.r2.5AG0850500.1.CDS.1"/>
    <property type="gene ID" value="AVESA.00010b.r2.5AG0850500"/>
</dbReference>
<keyword evidence="2" id="KW-1185">Reference proteome</keyword>
<organism evidence="1 2">
    <name type="scientific">Avena sativa</name>
    <name type="common">Oat</name>
    <dbReference type="NCBI Taxonomy" id="4498"/>
    <lineage>
        <taxon>Eukaryota</taxon>
        <taxon>Viridiplantae</taxon>
        <taxon>Streptophyta</taxon>
        <taxon>Embryophyta</taxon>
        <taxon>Tracheophyta</taxon>
        <taxon>Spermatophyta</taxon>
        <taxon>Magnoliopsida</taxon>
        <taxon>Liliopsida</taxon>
        <taxon>Poales</taxon>
        <taxon>Poaceae</taxon>
        <taxon>BOP clade</taxon>
        <taxon>Pooideae</taxon>
        <taxon>Poodae</taxon>
        <taxon>Poeae</taxon>
        <taxon>Poeae Chloroplast Group 1 (Aveneae type)</taxon>
        <taxon>Aveninae</taxon>
        <taxon>Avena</taxon>
    </lineage>
</organism>
<name>A0ACD5XTC3_AVESA</name>
<sequence>MLTGSTSSQVFGAGHHVHYFLGGSGGSDDPSRYPWSMKSMHELDAAVPSVAQGRKRPAAAGDELWRFPFPCPICQRTFCTEKAVHGHMRCHSERGWRGMEPPRPTPAGELAADGRIYRYVCDRCRAPFESRQALGGHRASHSGKRGCSWLARQELAETAAAAEPRRPAVVFDFDLNEPAPEVHVAGEEEDA</sequence>
<reference evidence="1" key="2">
    <citation type="submission" date="2025-09" db="UniProtKB">
        <authorList>
            <consortium name="EnsemblPlants"/>
        </authorList>
    </citation>
    <scope>IDENTIFICATION</scope>
</reference>
<reference evidence="1" key="1">
    <citation type="submission" date="2021-05" db="EMBL/GenBank/DDBJ databases">
        <authorList>
            <person name="Scholz U."/>
            <person name="Mascher M."/>
            <person name="Fiebig A."/>
        </authorList>
    </citation>
    <scope>NUCLEOTIDE SEQUENCE [LARGE SCALE GENOMIC DNA]</scope>
</reference>
<accession>A0ACD5XTC3</accession>
<proteinExistence type="predicted"/>
<protein>
    <submittedName>
        <fullName evidence="1">Uncharacterized protein</fullName>
    </submittedName>
</protein>
<evidence type="ECO:0000313" key="2">
    <source>
        <dbReference type="Proteomes" id="UP001732700"/>
    </source>
</evidence>
<evidence type="ECO:0000313" key="1">
    <source>
        <dbReference type="EnsemblPlants" id="AVESA.00010b.r2.5AG0850500.1.CDS.1"/>
    </source>
</evidence>
<dbReference type="Proteomes" id="UP001732700">
    <property type="component" value="Chromosome 5A"/>
</dbReference>